<reference evidence="2 3" key="1">
    <citation type="submission" date="2018-12" db="EMBL/GenBank/DDBJ databases">
        <authorList>
            <person name="Lunina O.N."/>
            <person name="Grouzdev D.S."/>
            <person name="Gorlenko V.M."/>
            <person name="Savvichev A.S."/>
        </authorList>
    </citation>
    <scope>NUCLEOTIDE SEQUENCE [LARGE SCALE GENOMIC DNA]</scope>
    <source>
        <strain evidence="2 3">BrKhr-17</strain>
    </source>
</reference>
<dbReference type="InterPro" id="IPR028098">
    <property type="entry name" value="Glyco_trans_4-like_N"/>
</dbReference>
<evidence type="ECO:0000313" key="2">
    <source>
        <dbReference type="EMBL" id="RTY38372.1"/>
    </source>
</evidence>
<gene>
    <name evidence="2" type="ORF">EKD02_04605</name>
</gene>
<dbReference type="Pfam" id="PF13439">
    <property type="entry name" value="Glyco_transf_4"/>
    <property type="match status" value="1"/>
</dbReference>
<dbReference type="Pfam" id="PF13692">
    <property type="entry name" value="Glyco_trans_1_4"/>
    <property type="match status" value="1"/>
</dbReference>
<dbReference type="AlphaFoldDB" id="A0A432AUS3"/>
<name>A0A432AUS3_CHLPH</name>
<dbReference type="EMBL" id="RXYK01000005">
    <property type="protein sequence ID" value="RTY38372.1"/>
    <property type="molecule type" value="Genomic_DNA"/>
</dbReference>
<dbReference type="GO" id="GO:0016757">
    <property type="term" value="F:glycosyltransferase activity"/>
    <property type="evidence" value="ECO:0007669"/>
    <property type="project" value="UniProtKB-ARBA"/>
</dbReference>
<dbReference type="SUPFAM" id="SSF53756">
    <property type="entry name" value="UDP-Glycosyltransferase/glycogen phosphorylase"/>
    <property type="match status" value="1"/>
</dbReference>
<dbReference type="InterPro" id="IPR050194">
    <property type="entry name" value="Glycosyltransferase_grp1"/>
</dbReference>
<protein>
    <submittedName>
        <fullName evidence="2">Glycosyltransferase</fullName>
    </submittedName>
</protein>
<organism evidence="2 3">
    <name type="scientific">Chlorobium phaeovibrioides</name>
    <dbReference type="NCBI Taxonomy" id="1094"/>
    <lineage>
        <taxon>Bacteria</taxon>
        <taxon>Pseudomonadati</taxon>
        <taxon>Chlorobiota</taxon>
        <taxon>Chlorobiia</taxon>
        <taxon>Chlorobiales</taxon>
        <taxon>Chlorobiaceae</taxon>
        <taxon>Chlorobium/Pelodictyon group</taxon>
        <taxon>Chlorobium</taxon>
    </lineage>
</organism>
<dbReference type="PANTHER" id="PTHR45947">
    <property type="entry name" value="SULFOQUINOVOSYL TRANSFERASE SQD2"/>
    <property type="match status" value="1"/>
</dbReference>
<dbReference type="CDD" id="cd03801">
    <property type="entry name" value="GT4_PimA-like"/>
    <property type="match status" value="1"/>
</dbReference>
<sequence length="385" mass="42714">MILELLNSFLDRPGNIGTRTARVLRAIDPERDGEVYCIARGGQVVDREGIRIVGMGPLGHLPRILNAIRIFLFPAFNHRALDISLFSTFCRVALLPVKGRRIRLAHVWDVAPNLIRNLKARGIPVVLDVPIAPTAYAERLFLEGRCPHCLPNPAQAAVEQEAYALADRLLVPSDFVADELERLGVNRQKMRVVHFGVDVSSLRPSPKPGMKERDGLATGINWVMLGNVNYRKGVGELLEVWRDPVFAEDTLHLCGRVNPEVSALLKRAGQNVLTPGFVNPADYLNRCHVFVMPSWMEGSSKAVFEAMAMGLPAIVSSSTGSVVREGIDGYSIEAGDSATLKERMLSFKRSPATIAEMGENAREHMKSYSWQRYADTVIAVYDEFR</sequence>
<keyword evidence="2" id="KW-0808">Transferase</keyword>
<evidence type="ECO:0000259" key="1">
    <source>
        <dbReference type="Pfam" id="PF13439"/>
    </source>
</evidence>
<accession>A0A432AUS3</accession>
<feature type="domain" description="Glycosyltransferase subfamily 4-like N-terminal" evidence="1">
    <location>
        <begin position="93"/>
        <end position="200"/>
    </location>
</feature>
<dbReference type="PANTHER" id="PTHR45947:SF3">
    <property type="entry name" value="SULFOQUINOVOSYL TRANSFERASE SQD2"/>
    <property type="match status" value="1"/>
</dbReference>
<dbReference type="RefSeq" id="WP_126384036.1">
    <property type="nucleotide sequence ID" value="NZ_RXYK01000005.1"/>
</dbReference>
<comment type="caution">
    <text evidence="2">The sequence shown here is derived from an EMBL/GenBank/DDBJ whole genome shotgun (WGS) entry which is preliminary data.</text>
</comment>
<dbReference type="Gene3D" id="3.40.50.2000">
    <property type="entry name" value="Glycogen Phosphorylase B"/>
    <property type="match status" value="2"/>
</dbReference>
<proteinExistence type="predicted"/>
<dbReference type="Proteomes" id="UP000279908">
    <property type="component" value="Unassembled WGS sequence"/>
</dbReference>
<evidence type="ECO:0000313" key="3">
    <source>
        <dbReference type="Proteomes" id="UP000279908"/>
    </source>
</evidence>